<comment type="similarity">
    <text evidence="1 4 6">Belongs to the IF-3 family.</text>
</comment>
<dbReference type="SUPFAM" id="SSF55200">
    <property type="entry name" value="Translation initiation factor IF3, C-terminal domain"/>
    <property type="match status" value="1"/>
</dbReference>
<dbReference type="Gene3D" id="3.30.110.10">
    <property type="entry name" value="Translation initiation factor 3 (IF-3), C-terminal domain"/>
    <property type="match status" value="1"/>
</dbReference>
<dbReference type="NCBIfam" id="TIGR00168">
    <property type="entry name" value="infC"/>
    <property type="match status" value="1"/>
</dbReference>
<dbReference type="PANTHER" id="PTHR10938">
    <property type="entry name" value="TRANSLATION INITIATION FACTOR IF-3"/>
    <property type="match status" value="1"/>
</dbReference>
<dbReference type="PROSITE" id="PS00938">
    <property type="entry name" value="IF3"/>
    <property type="match status" value="1"/>
</dbReference>
<dbReference type="InterPro" id="IPR001288">
    <property type="entry name" value="Translation_initiation_fac_3"/>
</dbReference>
<dbReference type="AlphaFoldDB" id="A0A9D6V5Z3"/>
<keyword evidence="2 4" id="KW-0396">Initiation factor</keyword>
<gene>
    <name evidence="4" type="primary">infC</name>
    <name evidence="9" type="ORF">HY912_17210</name>
</gene>
<sequence>MKGRPRGPVVAEPKVRVNQRIRAPKIRVISPDGEQLGILDVSDALRRAEEFGLDLVEVAPGVDPPVCKIMDYGKFRYEESKKEHERKKKQATVILKEIKLRPKTEEHDLDYKVKRLKRFISEDCKVKVTIMFRGREITHPEQARMLMDKLLELVGNDAQIEQPAKFEGRNMTMVLAPK</sequence>
<dbReference type="GO" id="GO:0003743">
    <property type="term" value="F:translation initiation factor activity"/>
    <property type="evidence" value="ECO:0007669"/>
    <property type="project" value="UniProtKB-UniRule"/>
</dbReference>
<evidence type="ECO:0000256" key="6">
    <source>
        <dbReference type="RuleBase" id="RU000646"/>
    </source>
</evidence>
<evidence type="ECO:0000256" key="4">
    <source>
        <dbReference type="HAMAP-Rule" id="MF_00080"/>
    </source>
</evidence>
<evidence type="ECO:0000256" key="5">
    <source>
        <dbReference type="NCBIfam" id="TIGR00168"/>
    </source>
</evidence>
<dbReference type="GO" id="GO:0043022">
    <property type="term" value="F:ribosome binding"/>
    <property type="evidence" value="ECO:0007669"/>
    <property type="project" value="UniProtKB-ARBA"/>
</dbReference>
<evidence type="ECO:0000313" key="9">
    <source>
        <dbReference type="EMBL" id="MBI5251230.1"/>
    </source>
</evidence>
<dbReference type="InterPro" id="IPR036788">
    <property type="entry name" value="T_IF-3_C_sf"/>
</dbReference>
<dbReference type="GO" id="GO:0032790">
    <property type="term" value="P:ribosome disassembly"/>
    <property type="evidence" value="ECO:0007669"/>
    <property type="project" value="TreeGrafter"/>
</dbReference>
<dbReference type="InterPro" id="IPR019814">
    <property type="entry name" value="Translation_initiation_fac_3_N"/>
</dbReference>
<name>A0A9D6V5Z3_9BACT</name>
<dbReference type="GO" id="GO:0016020">
    <property type="term" value="C:membrane"/>
    <property type="evidence" value="ECO:0007669"/>
    <property type="project" value="TreeGrafter"/>
</dbReference>
<dbReference type="EMBL" id="JACRDE010000448">
    <property type="protein sequence ID" value="MBI5251230.1"/>
    <property type="molecule type" value="Genomic_DNA"/>
</dbReference>
<dbReference type="PANTHER" id="PTHR10938:SF0">
    <property type="entry name" value="TRANSLATION INITIATION FACTOR IF-3, MITOCHONDRIAL"/>
    <property type="match status" value="1"/>
</dbReference>
<dbReference type="SUPFAM" id="SSF54364">
    <property type="entry name" value="Translation initiation factor IF3, N-terminal domain"/>
    <property type="match status" value="1"/>
</dbReference>
<evidence type="ECO:0000313" key="10">
    <source>
        <dbReference type="Proteomes" id="UP000807825"/>
    </source>
</evidence>
<comment type="subcellular location">
    <subcellularLocation>
        <location evidence="4 6">Cytoplasm</location>
    </subcellularLocation>
</comment>
<evidence type="ECO:0000256" key="1">
    <source>
        <dbReference type="ARBA" id="ARBA00005439"/>
    </source>
</evidence>
<reference evidence="9" key="1">
    <citation type="submission" date="2020-07" db="EMBL/GenBank/DDBJ databases">
        <title>Huge and variable diversity of episymbiotic CPR bacteria and DPANN archaea in groundwater ecosystems.</title>
        <authorList>
            <person name="He C.Y."/>
            <person name="Keren R."/>
            <person name="Whittaker M."/>
            <person name="Farag I.F."/>
            <person name="Doudna J."/>
            <person name="Cate J.H.D."/>
            <person name="Banfield J.F."/>
        </authorList>
    </citation>
    <scope>NUCLEOTIDE SEQUENCE</scope>
    <source>
        <strain evidence="9">NC_groundwater_1664_Pr3_B-0.1um_52_9</strain>
    </source>
</reference>
<evidence type="ECO:0000259" key="8">
    <source>
        <dbReference type="Pfam" id="PF05198"/>
    </source>
</evidence>
<comment type="caution">
    <text evidence="9">The sequence shown here is derived from an EMBL/GenBank/DDBJ whole genome shotgun (WGS) entry which is preliminary data.</text>
</comment>
<dbReference type="Gene3D" id="3.10.20.80">
    <property type="entry name" value="Translation initiation factor 3 (IF-3), N-terminal domain"/>
    <property type="match status" value="1"/>
</dbReference>
<dbReference type="InterPro" id="IPR019815">
    <property type="entry name" value="Translation_initiation_fac_3_C"/>
</dbReference>
<dbReference type="FunFam" id="3.10.20.80:FF:000001">
    <property type="entry name" value="Translation initiation factor IF-3"/>
    <property type="match status" value="1"/>
</dbReference>
<dbReference type="GO" id="GO:0005829">
    <property type="term" value="C:cytosol"/>
    <property type="evidence" value="ECO:0007669"/>
    <property type="project" value="TreeGrafter"/>
</dbReference>
<dbReference type="Proteomes" id="UP000807825">
    <property type="component" value="Unassembled WGS sequence"/>
</dbReference>
<accession>A0A9D6V5Z3</accession>
<comment type="function">
    <text evidence="4 6">IF-3 binds to the 30S ribosomal subunit and shifts the equilibrium between 70S ribosomes and their 50S and 30S subunits in favor of the free subunits, thus enhancing the availability of 30S subunits on which protein synthesis initiation begins.</text>
</comment>
<organism evidence="9 10">
    <name type="scientific">Desulfomonile tiedjei</name>
    <dbReference type="NCBI Taxonomy" id="2358"/>
    <lineage>
        <taxon>Bacteria</taxon>
        <taxon>Pseudomonadati</taxon>
        <taxon>Thermodesulfobacteriota</taxon>
        <taxon>Desulfomonilia</taxon>
        <taxon>Desulfomonilales</taxon>
        <taxon>Desulfomonilaceae</taxon>
        <taxon>Desulfomonile</taxon>
    </lineage>
</organism>
<keyword evidence="3 4" id="KW-0648">Protein biosynthesis</keyword>
<evidence type="ECO:0000256" key="3">
    <source>
        <dbReference type="ARBA" id="ARBA00022917"/>
    </source>
</evidence>
<proteinExistence type="inferred from homology"/>
<dbReference type="InterPro" id="IPR036787">
    <property type="entry name" value="T_IF-3_N_sf"/>
</dbReference>
<dbReference type="InterPro" id="IPR019813">
    <property type="entry name" value="Translation_initiation_fac3_CS"/>
</dbReference>
<dbReference type="FunFam" id="3.30.110.10:FF:000001">
    <property type="entry name" value="Translation initiation factor IF-3"/>
    <property type="match status" value="1"/>
</dbReference>
<feature type="domain" description="Translation initiation factor 3 C-terminal" evidence="7">
    <location>
        <begin position="95"/>
        <end position="178"/>
    </location>
</feature>
<evidence type="ECO:0000256" key="2">
    <source>
        <dbReference type="ARBA" id="ARBA00022540"/>
    </source>
</evidence>
<keyword evidence="4" id="KW-0963">Cytoplasm</keyword>
<feature type="domain" description="Translation initiation factor 3 N-terminal" evidence="8">
    <location>
        <begin position="17"/>
        <end position="85"/>
    </location>
</feature>
<dbReference type="Pfam" id="PF05198">
    <property type="entry name" value="IF3_N"/>
    <property type="match status" value="1"/>
</dbReference>
<protein>
    <recommendedName>
        <fullName evidence="4 5">Translation initiation factor IF-3</fullName>
    </recommendedName>
</protein>
<evidence type="ECO:0000259" key="7">
    <source>
        <dbReference type="Pfam" id="PF00707"/>
    </source>
</evidence>
<comment type="subunit">
    <text evidence="4 6">Monomer.</text>
</comment>
<dbReference type="Pfam" id="PF00707">
    <property type="entry name" value="IF3_C"/>
    <property type="match status" value="1"/>
</dbReference>
<dbReference type="HAMAP" id="MF_00080">
    <property type="entry name" value="IF_3"/>
    <property type="match status" value="1"/>
</dbReference>